<evidence type="ECO:0000313" key="3">
    <source>
        <dbReference type="Proteomes" id="UP000008068"/>
    </source>
</evidence>
<dbReference type="InParanoid" id="G0PA61"/>
<dbReference type="EMBL" id="GL380166">
    <property type="protein sequence ID" value="EGT49028.1"/>
    <property type="molecule type" value="Genomic_DNA"/>
</dbReference>
<evidence type="ECO:0000256" key="1">
    <source>
        <dbReference type="SAM" id="MobiDB-lite"/>
    </source>
</evidence>
<name>G0PA61_CAEBE</name>
<gene>
    <name evidence="2" type="ORF">CAEBREN_13847</name>
</gene>
<keyword evidence="3" id="KW-1185">Reference proteome</keyword>
<dbReference type="HOGENOM" id="CLU_1220634_0_0_1"/>
<protein>
    <submittedName>
        <fullName evidence="2">Uncharacterized protein</fullName>
    </submittedName>
</protein>
<dbReference type="AlphaFoldDB" id="G0PA61"/>
<feature type="region of interest" description="Disordered" evidence="1">
    <location>
        <begin position="92"/>
        <end position="131"/>
    </location>
</feature>
<evidence type="ECO:0000313" key="2">
    <source>
        <dbReference type="EMBL" id="EGT49028.1"/>
    </source>
</evidence>
<sequence>MSARPTPLLVCHKIRVDGKEWLCPRCSVKFGLKATLKRTKRRITAHLRHEHRRDGRKLQFYVMEGGEESILNETRVEQMCREIHVEADREEIMEEASESGEEEDRSEESEESGGEENEGVDECETNSDDDGIGLICDKDAFSKLAEEAIKKMTKGKLGLEKKSVVALQTGVEASVVEMFTDAQSIANLGPRPSGVVKVSDIQTVMAITEGDEEKAQTCKNCHLCKNE</sequence>
<organism evidence="3">
    <name type="scientific">Caenorhabditis brenneri</name>
    <name type="common">Nematode worm</name>
    <dbReference type="NCBI Taxonomy" id="135651"/>
    <lineage>
        <taxon>Eukaryota</taxon>
        <taxon>Metazoa</taxon>
        <taxon>Ecdysozoa</taxon>
        <taxon>Nematoda</taxon>
        <taxon>Chromadorea</taxon>
        <taxon>Rhabditida</taxon>
        <taxon>Rhabditina</taxon>
        <taxon>Rhabditomorpha</taxon>
        <taxon>Rhabditoidea</taxon>
        <taxon>Rhabditidae</taxon>
        <taxon>Peloderinae</taxon>
        <taxon>Caenorhabditis</taxon>
    </lineage>
</organism>
<accession>G0PA61</accession>
<reference evidence="3" key="1">
    <citation type="submission" date="2011-07" db="EMBL/GenBank/DDBJ databases">
        <authorList>
            <consortium name="Caenorhabditis brenneri Sequencing and Analysis Consortium"/>
            <person name="Wilson R.K."/>
        </authorList>
    </citation>
    <scope>NUCLEOTIDE SEQUENCE [LARGE SCALE GENOMIC DNA]</scope>
    <source>
        <strain evidence="3">PB2801</strain>
    </source>
</reference>
<dbReference type="Proteomes" id="UP000008068">
    <property type="component" value="Unassembled WGS sequence"/>
</dbReference>
<proteinExistence type="predicted"/>